<dbReference type="EMBL" id="QSJM01000030">
    <property type="protein sequence ID" value="RHD79629.1"/>
    <property type="molecule type" value="Genomic_DNA"/>
</dbReference>
<evidence type="ECO:0000313" key="2">
    <source>
        <dbReference type="EMBL" id="RGV03949.1"/>
    </source>
</evidence>
<accession>A0A412VEK6</accession>
<name>A0A412VEK6_PHOVU</name>
<dbReference type="Proteomes" id="UP001201179">
    <property type="component" value="Unassembled WGS sequence"/>
</dbReference>
<evidence type="ECO:0000313" key="1">
    <source>
        <dbReference type="EMBL" id="MCG0342205.1"/>
    </source>
</evidence>
<comment type="caution">
    <text evidence="2">The sequence shown here is derived from an EMBL/GenBank/DDBJ whole genome shotgun (WGS) entry which is preliminary data.</text>
</comment>
<evidence type="ECO:0000313" key="5">
    <source>
        <dbReference type="Proteomes" id="UP000285379"/>
    </source>
</evidence>
<organism evidence="2 5">
    <name type="scientific">Phocaeicola vulgatus</name>
    <name type="common">Bacteroides vulgatus</name>
    <dbReference type="NCBI Taxonomy" id="821"/>
    <lineage>
        <taxon>Bacteria</taxon>
        <taxon>Pseudomonadati</taxon>
        <taxon>Bacteroidota</taxon>
        <taxon>Bacteroidia</taxon>
        <taxon>Bacteroidales</taxon>
        <taxon>Bacteroidaceae</taxon>
        <taxon>Phocaeicola</taxon>
    </lineage>
</organism>
<dbReference type="EMBL" id="JAKKWZ010000055">
    <property type="protein sequence ID" value="MCG0342205.1"/>
    <property type="molecule type" value="Genomic_DNA"/>
</dbReference>
<proteinExistence type="predicted"/>
<dbReference type="Proteomes" id="UP000283429">
    <property type="component" value="Unassembled WGS sequence"/>
</dbReference>
<reference evidence="4 5" key="1">
    <citation type="submission" date="2018-08" db="EMBL/GenBank/DDBJ databases">
        <title>A genome reference for cultivated species of the human gut microbiota.</title>
        <authorList>
            <person name="Zou Y."/>
            <person name="Xue W."/>
            <person name="Luo G."/>
        </authorList>
    </citation>
    <scope>NUCLEOTIDE SEQUENCE [LARGE SCALE GENOMIC DNA]</scope>
    <source>
        <strain evidence="2 5">AF14-8</strain>
        <strain evidence="3 4">AM30-40</strain>
    </source>
</reference>
<sequence length="107" mass="12723">MFSIQFIDHEVPYDVFLNDLVNKLVQALKDTHDDPEFISQRKAYKLFGRRNVDRWRRQGKVVCYKRPGKVEYKTADLRMLQKTTQDYFESPPLSSITSIKKTVKHTK</sequence>
<dbReference type="AlphaFoldDB" id="A0A412VEK6"/>
<dbReference type="EMBL" id="QRYT01000067">
    <property type="protein sequence ID" value="RGV03949.1"/>
    <property type="molecule type" value="Genomic_DNA"/>
</dbReference>
<dbReference type="GeneID" id="60062844"/>
<protein>
    <submittedName>
        <fullName evidence="2">Uncharacterized protein</fullName>
    </submittedName>
</protein>
<dbReference type="RefSeq" id="WP_005938274.1">
    <property type="nucleotide sequence ID" value="NZ_JAKKWZ010000055.1"/>
</dbReference>
<dbReference type="Proteomes" id="UP000285379">
    <property type="component" value="Unassembled WGS sequence"/>
</dbReference>
<evidence type="ECO:0000313" key="3">
    <source>
        <dbReference type="EMBL" id="RHD79629.1"/>
    </source>
</evidence>
<reference evidence="1" key="2">
    <citation type="submission" date="2022-01" db="EMBL/GenBank/DDBJ databases">
        <authorList>
            <person name="Mingchao X."/>
        </authorList>
    </citation>
    <scope>NUCLEOTIDE SEQUENCE</scope>
    <source>
        <strain evidence="1">Bv4372</strain>
    </source>
</reference>
<evidence type="ECO:0000313" key="4">
    <source>
        <dbReference type="Proteomes" id="UP000283429"/>
    </source>
</evidence>
<gene>
    <name evidence="3" type="ORF">DW783_11285</name>
    <name evidence="2" type="ORF">DWW27_20000</name>
    <name evidence="1" type="ORF">L4X52_19820</name>
</gene>